<keyword evidence="2" id="KW-1185">Reference proteome</keyword>
<evidence type="ECO:0000313" key="1">
    <source>
        <dbReference type="EMBL" id="AWL29189.1"/>
    </source>
</evidence>
<proteinExistence type="predicted"/>
<dbReference type="RefSeq" id="WP_065992864.1">
    <property type="nucleotide sequence ID" value="NZ_CP029397.2"/>
</dbReference>
<gene>
    <name evidence="1" type="ORF">DJ533_11745</name>
</gene>
<organism evidence="1 2">
    <name type="scientific">Acinetobacter defluvii</name>
    <dbReference type="NCBI Taxonomy" id="1871111"/>
    <lineage>
        <taxon>Bacteria</taxon>
        <taxon>Pseudomonadati</taxon>
        <taxon>Pseudomonadota</taxon>
        <taxon>Gammaproteobacteria</taxon>
        <taxon>Moraxellales</taxon>
        <taxon>Moraxellaceae</taxon>
        <taxon>Acinetobacter</taxon>
    </lineage>
</organism>
<name>A0A2S2FE22_9GAMM</name>
<sequence>MNVSVQQHQRSLLAAMGIDVWVPKLDVPVRHMQSQLYRDSAAPENVSEAVISDLLQTELVITEDIPAQQQPEQRSIQVKVGSIQHAEVLSEKQPINSPTEPIEIKNLAAFELQAICLKSCVIVIDATQISSEQQKLWFNIQNAMISEYFELKWPFPVTQFQDGRGVHMYIQGFLDALKHDKVIITLGEISHLKNTDAIQLASLQEMLAQPKLKRRLWKFMQKSSVN</sequence>
<dbReference type="OrthoDB" id="6660515at2"/>
<dbReference type="EMBL" id="CP029397">
    <property type="protein sequence ID" value="AWL29189.1"/>
    <property type="molecule type" value="Genomic_DNA"/>
</dbReference>
<evidence type="ECO:0000313" key="2">
    <source>
        <dbReference type="Proteomes" id="UP000245977"/>
    </source>
</evidence>
<dbReference type="AlphaFoldDB" id="A0A2S2FE22"/>
<dbReference type="KEGG" id="adv:DJ533_11745"/>
<accession>A0A2S2FE22</accession>
<dbReference type="Proteomes" id="UP000245977">
    <property type="component" value="Chromosome"/>
</dbReference>
<protein>
    <submittedName>
        <fullName evidence="1">Uncharacterized protein</fullName>
    </submittedName>
</protein>
<dbReference type="STRING" id="1871111.GCA_001704615_01469"/>
<reference evidence="1" key="1">
    <citation type="submission" date="2019-08" db="EMBL/GenBank/DDBJ databases">
        <title>The complete genome of Acinetobacter defluvii strain WCHAD010030.</title>
        <authorList>
            <person name="Hu Y."/>
            <person name="Qin J."/>
            <person name="Feng Y."/>
            <person name="Zong Z."/>
        </authorList>
    </citation>
    <scope>NUCLEOTIDE SEQUENCE</scope>
    <source>
        <strain evidence="1">WCHA30</strain>
    </source>
</reference>